<dbReference type="AlphaFoldDB" id="A0A0L6VZ27"/>
<sequence length="57" mass="6692">MLLQKEQKFMDKQRAPRLKDAKNNKSVMEPVENTGFTAAADRITPYDPDELRKRKEL</sequence>
<feature type="region of interest" description="Disordered" evidence="1">
    <location>
        <begin position="1"/>
        <end position="57"/>
    </location>
</feature>
<reference evidence="3" key="1">
    <citation type="submission" date="2015-07" db="EMBL/GenBank/DDBJ databases">
        <title>Complete Genome of Thermincola ferriacetica strain Z-0001T.</title>
        <authorList>
            <person name="Lusk B."/>
            <person name="Badalamenti J.P."/>
            <person name="Parameswaran P."/>
            <person name="Bond D.R."/>
            <person name="Torres C.I."/>
        </authorList>
    </citation>
    <scope>NUCLEOTIDE SEQUENCE [LARGE SCALE GENOMIC DNA]</scope>
    <source>
        <strain evidence="3">Z-0001</strain>
    </source>
</reference>
<gene>
    <name evidence="2" type="ORF">Tfer_2829</name>
</gene>
<comment type="caution">
    <text evidence="2">The sequence shown here is derived from an EMBL/GenBank/DDBJ whole genome shotgun (WGS) entry which is preliminary data.</text>
</comment>
<dbReference type="EMBL" id="LGTE01000026">
    <property type="protein sequence ID" value="KNZ68577.1"/>
    <property type="molecule type" value="Genomic_DNA"/>
</dbReference>
<evidence type="ECO:0000313" key="3">
    <source>
        <dbReference type="Proteomes" id="UP000037175"/>
    </source>
</evidence>
<organism evidence="2 3">
    <name type="scientific">Thermincola ferriacetica</name>
    <dbReference type="NCBI Taxonomy" id="281456"/>
    <lineage>
        <taxon>Bacteria</taxon>
        <taxon>Bacillati</taxon>
        <taxon>Bacillota</taxon>
        <taxon>Clostridia</taxon>
        <taxon>Eubacteriales</taxon>
        <taxon>Thermincolaceae</taxon>
        <taxon>Thermincola</taxon>
    </lineage>
</organism>
<keyword evidence="3" id="KW-1185">Reference proteome</keyword>
<evidence type="ECO:0000256" key="1">
    <source>
        <dbReference type="SAM" id="MobiDB-lite"/>
    </source>
</evidence>
<name>A0A0L6VZ27_9FIRM</name>
<proteinExistence type="predicted"/>
<dbReference type="Proteomes" id="UP000037175">
    <property type="component" value="Unassembled WGS sequence"/>
</dbReference>
<feature type="compositionally biased region" description="Basic and acidic residues" evidence="1">
    <location>
        <begin position="1"/>
        <end position="23"/>
    </location>
</feature>
<protein>
    <submittedName>
        <fullName evidence="2">Uncharacterized protein</fullName>
    </submittedName>
</protein>
<evidence type="ECO:0000313" key="2">
    <source>
        <dbReference type="EMBL" id="KNZ68577.1"/>
    </source>
</evidence>
<accession>A0A0L6VZ27</accession>